<feature type="region of interest" description="Disordered" evidence="1">
    <location>
        <begin position="17"/>
        <end position="40"/>
    </location>
</feature>
<reference evidence="2" key="1">
    <citation type="submission" date="2018-02" db="EMBL/GenBank/DDBJ databases">
        <title>Rhizophora mucronata_Transcriptome.</title>
        <authorList>
            <person name="Meera S.P."/>
            <person name="Sreeshan A."/>
            <person name="Augustine A."/>
        </authorList>
    </citation>
    <scope>NUCLEOTIDE SEQUENCE</scope>
    <source>
        <tissue evidence="2">Leaf</tissue>
    </source>
</reference>
<proteinExistence type="predicted"/>
<organism evidence="2">
    <name type="scientific">Rhizophora mucronata</name>
    <name type="common">Asiatic mangrove</name>
    <dbReference type="NCBI Taxonomy" id="61149"/>
    <lineage>
        <taxon>Eukaryota</taxon>
        <taxon>Viridiplantae</taxon>
        <taxon>Streptophyta</taxon>
        <taxon>Embryophyta</taxon>
        <taxon>Tracheophyta</taxon>
        <taxon>Spermatophyta</taxon>
        <taxon>Magnoliopsida</taxon>
        <taxon>eudicotyledons</taxon>
        <taxon>Gunneridae</taxon>
        <taxon>Pentapetalae</taxon>
        <taxon>rosids</taxon>
        <taxon>fabids</taxon>
        <taxon>Malpighiales</taxon>
        <taxon>Rhizophoraceae</taxon>
        <taxon>Rhizophora</taxon>
    </lineage>
</organism>
<evidence type="ECO:0000256" key="1">
    <source>
        <dbReference type="SAM" id="MobiDB-lite"/>
    </source>
</evidence>
<accession>A0A2P2Q0R3</accession>
<protein>
    <submittedName>
        <fullName evidence="2">Uncharacterized protein</fullName>
    </submittedName>
</protein>
<evidence type="ECO:0000313" key="2">
    <source>
        <dbReference type="EMBL" id="MBX60581.1"/>
    </source>
</evidence>
<dbReference type="EMBL" id="GGEC01080097">
    <property type="protein sequence ID" value="MBX60581.1"/>
    <property type="molecule type" value="Transcribed_RNA"/>
</dbReference>
<name>A0A2P2Q0R3_RHIMU</name>
<dbReference type="AlphaFoldDB" id="A0A2P2Q0R3"/>
<sequence length="40" mass="4703">MCFFSFSAKPLEIHHLNQGEKKKKKQSVKLWIPKSNSKTQ</sequence>